<keyword evidence="1" id="KW-0479">Metal-binding</keyword>
<feature type="binding site" evidence="1">
    <location>
        <position position="105"/>
    </location>
    <ligand>
        <name>Mg(2+)</name>
        <dbReference type="ChEBI" id="CHEBI:18420"/>
        <label>1</label>
    </ligand>
</feature>
<dbReference type="PANTHER" id="PTHR16222:SF12">
    <property type="entry name" value="ADP-RIBOSYLGLYCOHYDROLASE-RELATED"/>
    <property type="match status" value="1"/>
</dbReference>
<keyword evidence="3" id="KW-1185">Reference proteome</keyword>
<dbReference type="AlphaFoldDB" id="A0A1N6E601"/>
<evidence type="ECO:0000313" key="3">
    <source>
        <dbReference type="Proteomes" id="UP000185221"/>
    </source>
</evidence>
<comment type="cofactor">
    <cofactor evidence="1">
        <name>Mg(2+)</name>
        <dbReference type="ChEBI" id="CHEBI:18420"/>
    </cofactor>
    <text evidence="1">Binds 2 magnesium ions per subunit.</text>
</comment>
<feature type="binding site" evidence="1">
    <location>
        <position position="106"/>
    </location>
    <ligand>
        <name>Mg(2+)</name>
        <dbReference type="ChEBI" id="CHEBI:18420"/>
        <label>1</label>
    </ligand>
</feature>
<dbReference type="Pfam" id="PF03747">
    <property type="entry name" value="ADP_ribosyl_GH"/>
    <property type="match status" value="1"/>
</dbReference>
<dbReference type="EMBL" id="FSRC01000001">
    <property type="protein sequence ID" value="SIN78357.1"/>
    <property type="molecule type" value="Genomic_DNA"/>
</dbReference>
<reference evidence="3" key="1">
    <citation type="submission" date="2016-11" db="EMBL/GenBank/DDBJ databases">
        <authorList>
            <person name="Varghese N."/>
            <person name="Submissions S."/>
        </authorList>
    </citation>
    <scope>NUCLEOTIDE SEQUENCE [LARGE SCALE GENOMIC DNA]</scope>
    <source>
        <strain evidence="3">DSM 15292</strain>
    </source>
</reference>
<keyword evidence="2" id="KW-0378">Hydrolase</keyword>
<dbReference type="GO" id="GO:0016787">
    <property type="term" value="F:hydrolase activity"/>
    <property type="evidence" value="ECO:0007669"/>
    <property type="project" value="UniProtKB-KW"/>
</dbReference>
<dbReference type="PROSITE" id="PS51257">
    <property type="entry name" value="PROKAR_LIPOPROTEIN"/>
    <property type="match status" value="1"/>
</dbReference>
<evidence type="ECO:0000256" key="1">
    <source>
        <dbReference type="PIRSR" id="PIRSR605502-1"/>
    </source>
</evidence>
<feature type="binding site" evidence="1">
    <location>
        <position position="107"/>
    </location>
    <ligand>
        <name>Mg(2+)</name>
        <dbReference type="ChEBI" id="CHEBI:18420"/>
        <label>1</label>
    </ligand>
</feature>
<feature type="binding site" evidence="1">
    <location>
        <position position="362"/>
    </location>
    <ligand>
        <name>Mg(2+)</name>
        <dbReference type="ChEBI" id="CHEBI:18420"/>
        <label>1</label>
    </ligand>
</feature>
<dbReference type="InterPro" id="IPR005502">
    <property type="entry name" value="Ribosyl_crysJ1"/>
</dbReference>
<dbReference type="PANTHER" id="PTHR16222">
    <property type="entry name" value="ADP-RIBOSYLGLYCOHYDROLASE"/>
    <property type="match status" value="1"/>
</dbReference>
<sequence length="417" mass="46735">MKHLPISCLFLLLFIACKSDKKEEIVMEEEYHYIDPGLSPEELEDKILGMLVGSAIGDAMGAPTEMWSREDIDLQYGFVEQLDSMVREVSPEGIWIPNLPAGGTTDDTRWKELTVNYLLSQDPHSLNSVDFARYIWDQYSEYVQELKSIPGESPSEIEDATLKLTWLQEWAKVSQPYIEGNLDGYADSLSRFYGGEMVCAGLLYAPAIGAVFPADPEKAYQEAYKLSIYDIGYARDLTSLAAAMTAAGMRQGATKEDILASLRIDPRGYYESRLVGRTAQRILVEALRIHHQSLKLDSTEFRLNPKSEGLKYAFAELDQRQQDLPFHAGEIYLQLLTAMLYADFDFQGTLVFLVNYGRDNDTTAAVAGGILGAFYGFDQLPSSSKEKVIKVSKELLGIDLKELAKKLTEHISTNKKP</sequence>
<dbReference type="OrthoDB" id="9798107at2"/>
<protein>
    <submittedName>
        <fullName evidence="2">ADP-ribosylglycohydrolase</fullName>
    </submittedName>
</protein>
<organism evidence="2 3">
    <name type="scientific">Algoriphagus halophilus</name>
    <dbReference type="NCBI Taxonomy" id="226505"/>
    <lineage>
        <taxon>Bacteria</taxon>
        <taxon>Pseudomonadati</taxon>
        <taxon>Bacteroidota</taxon>
        <taxon>Cytophagia</taxon>
        <taxon>Cytophagales</taxon>
        <taxon>Cyclobacteriaceae</taxon>
        <taxon>Algoriphagus</taxon>
    </lineage>
</organism>
<proteinExistence type="predicted"/>
<dbReference type="InterPro" id="IPR050792">
    <property type="entry name" value="ADP-ribosylglycohydrolase"/>
</dbReference>
<dbReference type="SUPFAM" id="SSF101478">
    <property type="entry name" value="ADP-ribosylglycohydrolase"/>
    <property type="match status" value="1"/>
</dbReference>
<evidence type="ECO:0000313" key="2">
    <source>
        <dbReference type="EMBL" id="SIN78357.1"/>
    </source>
</evidence>
<feature type="binding site" evidence="1">
    <location>
        <position position="359"/>
    </location>
    <ligand>
        <name>Mg(2+)</name>
        <dbReference type="ChEBI" id="CHEBI:18420"/>
        <label>1</label>
    </ligand>
</feature>
<feature type="binding site" evidence="1">
    <location>
        <position position="361"/>
    </location>
    <ligand>
        <name>Mg(2+)</name>
        <dbReference type="ChEBI" id="CHEBI:18420"/>
        <label>1</label>
    </ligand>
</feature>
<dbReference type="Proteomes" id="UP000185221">
    <property type="component" value="Unassembled WGS sequence"/>
</dbReference>
<gene>
    <name evidence="2" type="ORF">SAMN05444394_1747</name>
</gene>
<dbReference type="RefSeq" id="WP_074224447.1">
    <property type="nucleotide sequence ID" value="NZ_FSRC01000001.1"/>
</dbReference>
<dbReference type="STRING" id="226505.SAMN05444394_1747"/>
<dbReference type="GO" id="GO:0046872">
    <property type="term" value="F:metal ion binding"/>
    <property type="evidence" value="ECO:0007669"/>
    <property type="project" value="UniProtKB-KW"/>
</dbReference>
<dbReference type="Gene3D" id="1.10.4080.10">
    <property type="entry name" value="ADP-ribosylation/Crystallin J1"/>
    <property type="match status" value="1"/>
</dbReference>
<keyword evidence="1" id="KW-0460">Magnesium</keyword>
<dbReference type="InterPro" id="IPR036705">
    <property type="entry name" value="Ribosyl_crysJ1_sf"/>
</dbReference>
<accession>A0A1N6E601</accession>
<name>A0A1N6E601_9BACT</name>